<gene>
    <name evidence="3" type="ORF">GBA65_20675</name>
</gene>
<dbReference type="NCBIfam" id="TIGR00254">
    <property type="entry name" value="GGDEF"/>
    <property type="match status" value="1"/>
</dbReference>
<dbReference type="Proteomes" id="UP000502706">
    <property type="component" value="Chromosome"/>
</dbReference>
<dbReference type="InterPro" id="IPR035919">
    <property type="entry name" value="EAL_sf"/>
</dbReference>
<evidence type="ECO:0000259" key="2">
    <source>
        <dbReference type="PROSITE" id="PS50887"/>
    </source>
</evidence>
<reference evidence="3 4" key="1">
    <citation type="submission" date="2019-10" db="EMBL/GenBank/DDBJ databases">
        <title>Rubrobacter sp nov SCSIO 52915 isolated from a deep-sea sediment in the South China Sea.</title>
        <authorList>
            <person name="Chen R.W."/>
        </authorList>
    </citation>
    <scope>NUCLEOTIDE SEQUENCE [LARGE SCALE GENOMIC DNA]</scope>
    <source>
        <strain evidence="3 4">SCSIO 52915</strain>
    </source>
</reference>
<dbReference type="Gene3D" id="3.20.20.450">
    <property type="entry name" value="EAL domain"/>
    <property type="match status" value="1"/>
</dbReference>
<name>A0A6G8Q231_9ACTN</name>
<evidence type="ECO:0000313" key="4">
    <source>
        <dbReference type="Proteomes" id="UP000502706"/>
    </source>
</evidence>
<dbReference type="PANTHER" id="PTHR44757">
    <property type="entry name" value="DIGUANYLATE CYCLASE DGCP"/>
    <property type="match status" value="1"/>
</dbReference>
<dbReference type="InterPro" id="IPR001633">
    <property type="entry name" value="EAL_dom"/>
</dbReference>
<evidence type="ECO:0000259" key="1">
    <source>
        <dbReference type="PROSITE" id="PS50883"/>
    </source>
</evidence>
<dbReference type="CDD" id="cd01948">
    <property type="entry name" value="EAL"/>
    <property type="match status" value="1"/>
</dbReference>
<dbReference type="PROSITE" id="PS50883">
    <property type="entry name" value="EAL"/>
    <property type="match status" value="1"/>
</dbReference>
<dbReference type="PANTHER" id="PTHR44757:SF2">
    <property type="entry name" value="BIOFILM ARCHITECTURE MAINTENANCE PROTEIN MBAA"/>
    <property type="match status" value="1"/>
</dbReference>
<feature type="domain" description="GGDEF" evidence="2">
    <location>
        <begin position="1"/>
        <end position="130"/>
    </location>
</feature>
<dbReference type="InterPro" id="IPR029787">
    <property type="entry name" value="Nucleotide_cyclase"/>
</dbReference>
<keyword evidence="4" id="KW-1185">Reference proteome</keyword>
<evidence type="ECO:0000313" key="3">
    <source>
        <dbReference type="EMBL" id="QIN80526.1"/>
    </source>
</evidence>
<dbReference type="AlphaFoldDB" id="A0A6G8Q231"/>
<dbReference type="InterPro" id="IPR000160">
    <property type="entry name" value="GGDEF_dom"/>
</dbReference>
<dbReference type="CDD" id="cd01949">
    <property type="entry name" value="GGDEF"/>
    <property type="match status" value="1"/>
</dbReference>
<accession>A0A6G8Q231</accession>
<dbReference type="InterPro" id="IPR052155">
    <property type="entry name" value="Biofilm_reg_signaling"/>
</dbReference>
<dbReference type="KEGG" id="rmar:GBA65_20675"/>
<dbReference type="Gene3D" id="3.30.70.270">
    <property type="match status" value="1"/>
</dbReference>
<dbReference type="PROSITE" id="PS50887">
    <property type="entry name" value="GGDEF"/>
    <property type="match status" value="1"/>
</dbReference>
<dbReference type="SUPFAM" id="SSF55073">
    <property type="entry name" value="Nucleotide cyclase"/>
    <property type="match status" value="1"/>
</dbReference>
<sequence>MLFLDLDGFKNVNDSLGHEVGDGLLVAAAERIEASVRLGDTVARLGGDEFTVLLEDVTGVGEAIGVADRIAAKLSSPFELAGEEVLVTSSVGISVSATAHDRPEDLMREADLAMYRAKETGKAHHRVFEENMGAEARDRLKLAGDLRRAIDGDEFRIYYQPLVVLDGERRVAGMEALLRWEHPDRGLLVPSQFLPVAEETGLILPIGMWVLEEACEQANAWRKEWPEGPPPMLCVNLSAKQMQAPDLVEDVSRILARTGLPPECLDLEITGDALAGDGGALASRLRELKALGVKLTVDDLGGQDASLSLPRRLPVDFLKIDRSVIDGLGRNPEDAAVTSAFIDLADAFGVTVIAEGIENAEQISRLREMGCKLGQGYHFSPPVPVPEVPWLRALRGA</sequence>
<organism evidence="3 4">
    <name type="scientific">Rubrobacter marinus</name>
    <dbReference type="NCBI Taxonomy" id="2653852"/>
    <lineage>
        <taxon>Bacteria</taxon>
        <taxon>Bacillati</taxon>
        <taxon>Actinomycetota</taxon>
        <taxon>Rubrobacteria</taxon>
        <taxon>Rubrobacterales</taxon>
        <taxon>Rubrobacteraceae</taxon>
        <taxon>Rubrobacter</taxon>
    </lineage>
</organism>
<dbReference type="SMART" id="SM00052">
    <property type="entry name" value="EAL"/>
    <property type="match status" value="1"/>
</dbReference>
<feature type="domain" description="EAL" evidence="1">
    <location>
        <begin position="139"/>
        <end position="396"/>
    </location>
</feature>
<dbReference type="SUPFAM" id="SSF141868">
    <property type="entry name" value="EAL domain-like"/>
    <property type="match status" value="1"/>
</dbReference>
<dbReference type="InterPro" id="IPR043128">
    <property type="entry name" value="Rev_trsase/Diguanyl_cyclase"/>
</dbReference>
<dbReference type="Pfam" id="PF00990">
    <property type="entry name" value="GGDEF"/>
    <property type="match status" value="1"/>
</dbReference>
<dbReference type="Pfam" id="PF00563">
    <property type="entry name" value="EAL"/>
    <property type="match status" value="1"/>
</dbReference>
<protein>
    <submittedName>
        <fullName evidence="3">EAL domain-containing protein</fullName>
    </submittedName>
</protein>
<proteinExistence type="predicted"/>
<dbReference type="EMBL" id="CP045121">
    <property type="protein sequence ID" value="QIN80526.1"/>
    <property type="molecule type" value="Genomic_DNA"/>
</dbReference>
<dbReference type="SMART" id="SM00267">
    <property type="entry name" value="GGDEF"/>
    <property type="match status" value="1"/>
</dbReference>